<name>E6TR56_EVAC2</name>
<dbReference type="EMBL" id="CP002394">
    <property type="protein sequence ID" value="ADU30568.1"/>
    <property type="molecule type" value="Genomic_DNA"/>
</dbReference>
<dbReference type="RefSeq" id="WP_013488903.1">
    <property type="nucleotide sequence ID" value="NC_014829.1"/>
</dbReference>
<dbReference type="KEGG" id="bco:Bcell_2308"/>
<gene>
    <name evidence="2" type="ordered locus">Bcell_2308</name>
</gene>
<dbReference type="OrthoDB" id="2889989at2"/>
<dbReference type="PROSITE" id="PS51257">
    <property type="entry name" value="PROKAR_LIPOPROTEIN"/>
    <property type="match status" value="1"/>
</dbReference>
<feature type="chain" id="PRO_5003212127" evidence="1">
    <location>
        <begin position="24"/>
        <end position="194"/>
    </location>
</feature>
<dbReference type="eggNOG" id="ENOG5030D1V">
    <property type="taxonomic scope" value="Bacteria"/>
</dbReference>
<evidence type="ECO:0000256" key="1">
    <source>
        <dbReference type="SAM" id="SignalP"/>
    </source>
</evidence>
<dbReference type="Proteomes" id="UP000001401">
    <property type="component" value="Chromosome"/>
</dbReference>
<dbReference type="STRING" id="649639.Bcell_2308"/>
<keyword evidence="1" id="KW-0732">Signal</keyword>
<reference evidence="2" key="1">
    <citation type="submission" date="2010-12" db="EMBL/GenBank/DDBJ databases">
        <title>Complete sequence of Bacillus cellulosilyticus DSM 2522.</title>
        <authorList>
            <consortium name="US DOE Joint Genome Institute"/>
            <person name="Lucas S."/>
            <person name="Copeland A."/>
            <person name="Lapidus A."/>
            <person name="Cheng J.-F."/>
            <person name="Bruce D."/>
            <person name="Goodwin L."/>
            <person name="Pitluck S."/>
            <person name="Chertkov O."/>
            <person name="Detter J.C."/>
            <person name="Han C."/>
            <person name="Tapia R."/>
            <person name="Land M."/>
            <person name="Hauser L."/>
            <person name="Jeffries C."/>
            <person name="Kyrpides N."/>
            <person name="Ivanova N."/>
            <person name="Mikhailova N."/>
            <person name="Brumm P."/>
            <person name="Mead D."/>
            <person name="Woyke T."/>
        </authorList>
    </citation>
    <scope>NUCLEOTIDE SEQUENCE [LARGE SCALE GENOMIC DNA]</scope>
    <source>
        <strain evidence="2">DSM 2522</strain>
    </source>
</reference>
<feature type="signal peptide" evidence="1">
    <location>
        <begin position="1"/>
        <end position="23"/>
    </location>
</feature>
<protein>
    <submittedName>
        <fullName evidence="2">Uncharacterized protein</fullName>
    </submittedName>
</protein>
<dbReference type="AlphaFoldDB" id="E6TR56"/>
<sequence>MKKKLPFCLAILLLFMISCSSNGEEFNTSKFNEIGRSDDESKNTYLFPAYEVILDELPFTAKLPAVLPIPNDKSNNWQPGLIYANADLAEVKVELSMLHFEGNSKFDIWISNYEPNHWQEEVEVGREITQEDKVVGYFNQWNNGAFVIVNFLEEDIYYRMQLYDPNISVEEKVNALIKSRNSLVDYNKWYDSVY</sequence>
<evidence type="ECO:0000313" key="2">
    <source>
        <dbReference type="EMBL" id="ADU30568.1"/>
    </source>
</evidence>
<accession>E6TR56</accession>
<organism evidence="2 3">
    <name type="scientific">Evansella cellulosilytica (strain ATCC 21833 / DSM 2522 / FERM P-1141 / JCM 9156 / N-4)</name>
    <name type="common">Bacillus cellulosilyticus</name>
    <dbReference type="NCBI Taxonomy" id="649639"/>
    <lineage>
        <taxon>Bacteria</taxon>
        <taxon>Bacillati</taxon>
        <taxon>Bacillota</taxon>
        <taxon>Bacilli</taxon>
        <taxon>Bacillales</taxon>
        <taxon>Bacillaceae</taxon>
        <taxon>Evansella</taxon>
    </lineage>
</organism>
<keyword evidence="3" id="KW-1185">Reference proteome</keyword>
<dbReference type="HOGENOM" id="CLU_1400010_0_0_9"/>
<evidence type="ECO:0000313" key="3">
    <source>
        <dbReference type="Proteomes" id="UP000001401"/>
    </source>
</evidence>
<proteinExistence type="predicted"/>